<dbReference type="AlphaFoldDB" id="A0A183MIP9"/>
<accession>A0A183MIP9</accession>
<name>A0A183MIP9_9TREM</name>
<organism evidence="1 2">
    <name type="scientific">Schistosoma margrebowiei</name>
    <dbReference type="NCBI Taxonomy" id="48269"/>
    <lineage>
        <taxon>Eukaryota</taxon>
        <taxon>Metazoa</taxon>
        <taxon>Spiralia</taxon>
        <taxon>Lophotrochozoa</taxon>
        <taxon>Platyhelminthes</taxon>
        <taxon>Trematoda</taxon>
        <taxon>Digenea</taxon>
        <taxon>Strigeidida</taxon>
        <taxon>Schistosomatoidea</taxon>
        <taxon>Schistosomatidae</taxon>
        <taxon>Schistosoma</taxon>
    </lineage>
</organism>
<evidence type="ECO:0000313" key="2">
    <source>
        <dbReference type="Proteomes" id="UP000277204"/>
    </source>
</evidence>
<evidence type="ECO:0000313" key="1">
    <source>
        <dbReference type="EMBL" id="VDP19495.1"/>
    </source>
</evidence>
<gene>
    <name evidence="1" type="ORF">SMRZ_LOCUS15924</name>
</gene>
<keyword evidence="2" id="KW-1185">Reference proteome</keyword>
<protein>
    <submittedName>
        <fullName evidence="1">Uncharacterized protein</fullName>
    </submittedName>
</protein>
<sequence>MIQYYGHEEGNVQHTQEVALMLSKQARNALIGWDSQGSKIIKASFKTMKEEITINVIQCYIPTNDCSDDN</sequence>
<dbReference type="EMBL" id="UZAI01017026">
    <property type="protein sequence ID" value="VDP19495.1"/>
    <property type="molecule type" value="Genomic_DNA"/>
</dbReference>
<proteinExistence type="predicted"/>
<dbReference type="Proteomes" id="UP000277204">
    <property type="component" value="Unassembled WGS sequence"/>
</dbReference>
<reference evidence="1 2" key="1">
    <citation type="submission" date="2018-11" db="EMBL/GenBank/DDBJ databases">
        <authorList>
            <consortium name="Pathogen Informatics"/>
        </authorList>
    </citation>
    <scope>NUCLEOTIDE SEQUENCE [LARGE SCALE GENOMIC DNA]</scope>
    <source>
        <strain evidence="1 2">Zambia</strain>
    </source>
</reference>